<dbReference type="InterPro" id="IPR017853">
    <property type="entry name" value="GH"/>
</dbReference>
<dbReference type="PANTHER" id="PTHR43280:SF2">
    <property type="entry name" value="HTH-TYPE TRANSCRIPTIONAL REGULATOR EXSA"/>
    <property type="match status" value="1"/>
</dbReference>
<dbReference type="PRINTS" id="PR00032">
    <property type="entry name" value="HTHARAC"/>
</dbReference>
<evidence type="ECO:0000256" key="6">
    <source>
        <dbReference type="ARBA" id="ARBA00023295"/>
    </source>
</evidence>
<dbReference type="PANTHER" id="PTHR43280">
    <property type="entry name" value="ARAC-FAMILY TRANSCRIPTIONAL REGULATOR"/>
    <property type="match status" value="1"/>
</dbReference>
<reference evidence="8 9" key="1">
    <citation type="submission" date="2021-03" db="EMBL/GenBank/DDBJ databases">
        <title>Enterococcal diversity collection.</title>
        <authorList>
            <person name="Gilmore M.S."/>
            <person name="Schwartzman J."/>
            <person name="Van Tyne D."/>
            <person name="Martin M."/>
            <person name="Earl A.M."/>
            <person name="Manson A.L."/>
            <person name="Straub T."/>
            <person name="Salamzade R."/>
            <person name="Saavedra J."/>
            <person name="Lebreton F."/>
            <person name="Prichula J."/>
            <person name="Schaufler K."/>
            <person name="Gaca A."/>
            <person name="Sgardioli B."/>
            <person name="Wagenaar J."/>
            <person name="Strong T."/>
        </authorList>
    </citation>
    <scope>NUCLEOTIDE SEQUENCE [LARGE SCALE GENOMIC DNA]</scope>
    <source>
        <strain evidence="8 9">MJM16</strain>
    </source>
</reference>
<dbReference type="InterPro" id="IPR049166">
    <property type="entry name" value="GH39_cat"/>
</dbReference>
<name>A0ABS3HGQ8_9ENTE</name>
<evidence type="ECO:0000313" key="8">
    <source>
        <dbReference type="EMBL" id="MBO0452641.1"/>
    </source>
</evidence>
<dbReference type="InterPro" id="IPR009057">
    <property type="entry name" value="Homeodomain-like_sf"/>
</dbReference>
<dbReference type="InterPro" id="IPR014710">
    <property type="entry name" value="RmlC-like_jellyroll"/>
</dbReference>
<dbReference type="Gene3D" id="2.60.40.1500">
    <property type="entry name" value="Glycosyl hydrolase domain, family 39"/>
    <property type="match status" value="1"/>
</dbReference>
<keyword evidence="4" id="KW-0238">DNA-binding</keyword>
<dbReference type="SMART" id="SM00342">
    <property type="entry name" value="HTH_ARAC"/>
    <property type="match status" value="1"/>
</dbReference>
<keyword evidence="2" id="KW-0378">Hydrolase</keyword>
<protein>
    <submittedName>
        <fullName evidence="8">Helix-turn-helix domain-containing protein</fullName>
    </submittedName>
</protein>
<dbReference type="Gene3D" id="2.60.120.10">
    <property type="entry name" value="Jelly Rolls"/>
    <property type="match status" value="1"/>
</dbReference>
<dbReference type="Gene3D" id="3.20.20.80">
    <property type="entry name" value="Glycosidases"/>
    <property type="match status" value="1"/>
</dbReference>
<dbReference type="RefSeq" id="WP_207108413.1">
    <property type="nucleotide sequence ID" value="NZ_JAFLVR010000021.1"/>
</dbReference>
<dbReference type="InterPro" id="IPR018062">
    <property type="entry name" value="HTH_AraC-typ_CS"/>
</dbReference>
<keyword evidence="9" id="KW-1185">Reference proteome</keyword>
<evidence type="ECO:0000313" key="9">
    <source>
        <dbReference type="Proteomes" id="UP000664495"/>
    </source>
</evidence>
<accession>A0ABS3HGQ8</accession>
<gene>
    <name evidence="8" type="ORF">JZO85_10190</name>
</gene>
<comment type="caution">
    <text evidence="8">The sequence shown here is derived from an EMBL/GenBank/DDBJ whole genome shotgun (WGS) entry which is preliminary data.</text>
</comment>
<keyword evidence="5" id="KW-0804">Transcription</keyword>
<evidence type="ECO:0000259" key="7">
    <source>
        <dbReference type="PROSITE" id="PS01124"/>
    </source>
</evidence>
<feature type="domain" description="HTH araC/xylS-type" evidence="7">
    <location>
        <begin position="164"/>
        <end position="262"/>
    </location>
</feature>
<dbReference type="Gene3D" id="1.10.10.60">
    <property type="entry name" value="Homeodomain-like"/>
    <property type="match status" value="2"/>
</dbReference>
<dbReference type="InterPro" id="IPR018060">
    <property type="entry name" value="HTH_AraC"/>
</dbReference>
<proteinExistence type="inferred from homology"/>
<evidence type="ECO:0000256" key="4">
    <source>
        <dbReference type="ARBA" id="ARBA00023125"/>
    </source>
</evidence>
<keyword evidence="3" id="KW-0805">Transcription regulation</keyword>
<dbReference type="InterPro" id="IPR020449">
    <property type="entry name" value="Tscrpt_reg_AraC-type_HTH"/>
</dbReference>
<evidence type="ECO:0000256" key="3">
    <source>
        <dbReference type="ARBA" id="ARBA00023015"/>
    </source>
</evidence>
<dbReference type="PROSITE" id="PS01124">
    <property type="entry name" value="HTH_ARAC_FAMILY_2"/>
    <property type="match status" value="1"/>
</dbReference>
<evidence type="ECO:0000256" key="2">
    <source>
        <dbReference type="ARBA" id="ARBA00022801"/>
    </source>
</evidence>
<keyword evidence="6" id="KW-0326">Glycosidase</keyword>
<comment type="similarity">
    <text evidence="1">Belongs to the glycosyl hydrolase 39 family.</text>
</comment>
<sequence length="811" mass="94719">MKYTDPWNMMQIRLVQKNEKVHYYDSNVHIIYVLVGEVEIAYDTHTVSLKKDDFMLLSRSIPHDLSINASSKVFELSFNYSVVDEIEDNNYDLIFSGNSVSEGSLVDTEIKSEINGLIESYIFKEKSKVSSVLKQYFSLLELLEDNYIHRSKLTTAKTMAKKVIELKSFLDNNFDQDIRISEIADKMYVSQHYLSRSFTKQFGKSMTEYLIEKRLEKVRIDLLETEKSITDIAFAAGFNNINSFNRLFKKYQGLTPSEYRSEVKANVKLASKKNLQEEDLTYLKAYFGKEKKHLIEENLLLNNGLSEKNDLDKSLINLGYAEDILMSGYYQQLEKVSDSNFFDYGRLWGLLSNSVFPKIEGRYDFTKVDMILSSIIDAGMIPFIELGFKGKTIYKTHGEPIIHTPYTLYSNTIEDILERCTVFFEHCKNKYGETALDKWIVEIWKPSEIVVKTNSLSDLMKIRSENKVIDISNTEGYLWFFKKVYNEIKAVNSKIMIGGCGLSLDLEKEDIENFLLSWQKMGTYPDYFSLSLFHMDEITHSLYTGKRSNPISPDTEYMINSVKEFKKILYKFKSDLPLLITEFNVTILNRHIINDTAFKMTYIIKNILDVKKEVYMMGYWLLSDISVTSYDTNEQEIFGGAGILTKTGIPKSAYYAFDFLDRLFSEVIYKDKEVCFTKKNDHHFSGLFYFYNHLNATYYYNSEGDFHEKNIYSIFKSKKKKRWDLKIENVEPGYYTILSFKMGRDHGSLLERIVELGENKELSKEEIDFLWHRSRPDLTKSIVEAQNRILSFSVELESHEALLVDFRRNQT</sequence>
<dbReference type="EMBL" id="JAFLVR010000021">
    <property type="protein sequence ID" value="MBO0452641.1"/>
    <property type="molecule type" value="Genomic_DNA"/>
</dbReference>
<dbReference type="SUPFAM" id="SSF51445">
    <property type="entry name" value="(Trans)glycosidases"/>
    <property type="match status" value="1"/>
</dbReference>
<dbReference type="Pfam" id="PF01229">
    <property type="entry name" value="Glyco_hydro_39"/>
    <property type="match status" value="1"/>
</dbReference>
<dbReference type="SUPFAM" id="SSF51011">
    <property type="entry name" value="Glycosyl hydrolase domain"/>
    <property type="match status" value="1"/>
</dbReference>
<dbReference type="SUPFAM" id="SSF46689">
    <property type="entry name" value="Homeodomain-like"/>
    <property type="match status" value="2"/>
</dbReference>
<dbReference type="Pfam" id="PF12833">
    <property type="entry name" value="HTH_18"/>
    <property type="match status" value="1"/>
</dbReference>
<evidence type="ECO:0000256" key="5">
    <source>
        <dbReference type="ARBA" id="ARBA00023163"/>
    </source>
</evidence>
<organism evidence="8 9">
    <name type="scientific">Candidatus Enterococcus murrayae</name>
    <dbReference type="NCBI Taxonomy" id="2815321"/>
    <lineage>
        <taxon>Bacteria</taxon>
        <taxon>Bacillati</taxon>
        <taxon>Bacillota</taxon>
        <taxon>Bacilli</taxon>
        <taxon>Lactobacillales</taxon>
        <taxon>Enterococcaceae</taxon>
        <taxon>Enterococcus</taxon>
    </lineage>
</organism>
<evidence type="ECO:0000256" key="1">
    <source>
        <dbReference type="ARBA" id="ARBA00008875"/>
    </source>
</evidence>
<dbReference type="Proteomes" id="UP000664495">
    <property type="component" value="Unassembled WGS sequence"/>
</dbReference>
<dbReference type="PROSITE" id="PS00041">
    <property type="entry name" value="HTH_ARAC_FAMILY_1"/>
    <property type="match status" value="1"/>
</dbReference>